<dbReference type="EMBL" id="CP018622">
    <property type="protein sequence ID" value="AUJ26534.1"/>
    <property type="molecule type" value="Genomic_DNA"/>
</dbReference>
<protein>
    <submittedName>
        <fullName evidence="1">Uncharacterized protein</fullName>
    </submittedName>
</protein>
<organism evidence="1 2">
    <name type="scientific">Virgibacillus dokdonensis</name>
    <dbReference type="NCBI Taxonomy" id="302167"/>
    <lineage>
        <taxon>Bacteria</taxon>
        <taxon>Bacillati</taxon>
        <taxon>Bacillota</taxon>
        <taxon>Bacilli</taxon>
        <taxon>Bacillales</taxon>
        <taxon>Bacillaceae</taxon>
        <taxon>Virgibacillus</taxon>
    </lineage>
</organism>
<dbReference type="KEGG" id="vpn:A21D_03500"/>
<proteinExistence type="predicted"/>
<name>A0A2K9J496_9BACI</name>
<reference evidence="2" key="1">
    <citation type="submission" date="2016-11" db="EMBL/GenBank/DDBJ databases">
        <title>Complete genome sequence of Virgibacillus pantothenticus 21D, a halophilic bacterium isolated from the deep hypersaline anoxic basin Discovery in the Mediterranean Sea.</title>
        <authorList>
            <person name="Zeaiter Z."/>
            <person name="Booth J.M."/>
            <person name="Prosdocimi E.M."/>
            <person name="Mapelli F."/>
            <person name="Fusi M."/>
            <person name="Daffonchio D."/>
            <person name="Borin S."/>
            <person name="Crotti E."/>
        </authorList>
    </citation>
    <scope>NUCLEOTIDE SEQUENCE [LARGE SCALE GENOMIC DNA]</scope>
    <source>
        <strain evidence="2">21D</strain>
    </source>
</reference>
<dbReference type="AlphaFoldDB" id="A0A2K9J496"/>
<accession>A0A2K9J496</accession>
<sequence>MYCDKLKSIVRKDSVDPDVDEIVIQKLDKFIKEKTTMRERQKLNPYRFSIEMQISQETAIKAFIIGAKCELFFPRFYYSCSCGDQFEVSNLNSEIQCTCEKKVVPEIDRARLFLYFKLLEKPTPCDWEGNRGIFPLDFLESEGYGTENFTLADVDRLLGREYTEDLISLRKCRDAVFKSFLGKEDGFASS</sequence>
<gene>
    <name evidence="1" type="ORF">A21D_03500</name>
</gene>
<dbReference type="RefSeq" id="WP_101933942.1">
    <property type="nucleotide sequence ID" value="NZ_CP018622.1"/>
</dbReference>
<dbReference type="Proteomes" id="UP000234237">
    <property type="component" value="Chromosome"/>
</dbReference>
<evidence type="ECO:0000313" key="1">
    <source>
        <dbReference type="EMBL" id="AUJ26534.1"/>
    </source>
</evidence>
<evidence type="ECO:0000313" key="2">
    <source>
        <dbReference type="Proteomes" id="UP000234237"/>
    </source>
</evidence>